<dbReference type="AlphaFoldDB" id="A0A0H5Q1T5"/>
<name>A0A0H5Q1T5_9ZZZZ</name>
<proteinExistence type="predicted"/>
<evidence type="ECO:0000313" key="1">
    <source>
        <dbReference type="EMBL" id="CRY95828.1"/>
    </source>
</evidence>
<reference evidence="1" key="2">
    <citation type="submission" date="2015-07" db="EMBL/GenBank/DDBJ databases">
        <title>Plasmids, circular viruses and viroids from rat gut.</title>
        <authorList>
            <person name="Jorgensen T.J."/>
            <person name="Hansen M.A."/>
            <person name="Xu Z."/>
            <person name="Tabak M.A."/>
            <person name="Sorensen S.J."/>
            <person name="Hansen L.H."/>
        </authorList>
    </citation>
    <scope>NUCLEOTIDE SEQUENCE</scope>
    <source>
        <strain evidence="1">RGFK0785</strain>
    </source>
</reference>
<protein>
    <submittedName>
        <fullName evidence="1">Uncharacterized protein</fullName>
    </submittedName>
</protein>
<reference evidence="1" key="1">
    <citation type="submission" date="2015-06" db="EMBL/GenBank/DDBJ databases">
        <authorList>
            <person name="Joergensen T."/>
        </authorList>
    </citation>
    <scope>NUCLEOTIDE SEQUENCE</scope>
    <source>
        <strain evidence="1">RGFK0785</strain>
    </source>
</reference>
<organism evidence="1">
    <name type="scientific">uncultured prokaryote</name>
    <dbReference type="NCBI Taxonomy" id="198431"/>
    <lineage>
        <taxon>unclassified sequences</taxon>
        <taxon>environmental samples</taxon>
    </lineage>
</organism>
<accession>A0A0H5Q1T5</accession>
<dbReference type="EMBL" id="LN853394">
    <property type="protein sequence ID" value="CRY95828.1"/>
    <property type="molecule type" value="Genomic_DNA"/>
</dbReference>
<sequence length="88" mass="9655">MTQDRRLVLVVQGDEITTSYHMWLESPCDEHGTHVLANRLGEESGITGESAHDWLREVLLHASAELCLCGAQEASKGMMGSMLEATRG</sequence>